<evidence type="ECO:0000256" key="3">
    <source>
        <dbReference type="PROSITE-ProRule" id="PRU01091"/>
    </source>
</evidence>
<dbReference type="Gene3D" id="6.10.250.690">
    <property type="match status" value="1"/>
</dbReference>
<dbReference type="HOGENOM" id="CLU_000445_30_3_11"/>
<dbReference type="eggNOG" id="COG0745">
    <property type="taxonomic scope" value="Bacteria"/>
</dbReference>
<dbReference type="PROSITE" id="PS50110">
    <property type="entry name" value="RESPONSE_REGULATORY"/>
    <property type="match status" value="1"/>
</dbReference>
<reference evidence="7 8" key="1">
    <citation type="submission" date="2009-04" db="EMBL/GenBank/DDBJ databases">
        <authorList>
            <person name="Weinstock G."/>
            <person name="Sodergren E."/>
            <person name="Clifton S."/>
            <person name="Fulton L."/>
            <person name="Fulton B."/>
            <person name="Courtney L."/>
            <person name="Fronick C."/>
            <person name="Harrison M."/>
            <person name="Strong C."/>
            <person name="Farmer C."/>
            <person name="Delahaunty K."/>
            <person name="Markovic C."/>
            <person name="Hall O."/>
            <person name="Minx P."/>
            <person name="Tomlinson C."/>
            <person name="Mitreva M."/>
            <person name="Nelson J."/>
            <person name="Hou S."/>
            <person name="Wollam A."/>
            <person name="Pepin K.H."/>
            <person name="Johnson M."/>
            <person name="Bhonagiri V."/>
            <person name="Nash W.E."/>
            <person name="Warren W."/>
            <person name="Chinwalla A."/>
            <person name="Mardis E.R."/>
            <person name="Wilson R.K."/>
        </authorList>
    </citation>
    <scope>NUCLEOTIDE SEQUENCE [LARGE SCALE GENOMIC DNA]</scope>
    <source>
        <strain evidence="7 8">DSM 13280</strain>
    </source>
</reference>
<dbReference type="GO" id="GO:0005829">
    <property type="term" value="C:cytosol"/>
    <property type="evidence" value="ECO:0007669"/>
    <property type="project" value="TreeGrafter"/>
</dbReference>
<gene>
    <name evidence="7" type="ORF">COLINT_03567</name>
</gene>
<keyword evidence="2" id="KW-0597">Phosphoprotein</keyword>
<protein>
    <submittedName>
        <fullName evidence="7">Response regulator receiver domain protein</fullName>
    </submittedName>
</protein>
<dbReference type="SMART" id="SM00448">
    <property type="entry name" value="REC"/>
    <property type="match status" value="1"/>
</dbReference>
<dbReference type="SUPFAM" id="SSF46894">
    <property type="entry name" value="C-terminal effector domain of the bipartite response regulators"/>
    <property type="match status" value="1"/>
</dbReference>
<dbReference type="InterPro" id="IPR011006">
    <property type="entry name" value="CheY-like_superfamily"/>
</dbReference>
<dbReference type="Gene3D" id="3.40.50.2300">
    <property type="match status" value="1"/>
</dbReference>
<evidence type="ECO:0000313" key="8">
    <source>
        <dbReference type="Proteomes" id="UP000003295"/>
    </source>
</evidence>
<keyword evidence="1 3" id="KW-0238">DNA-binding</keyword>
<dbReference type="EMBL" id="ABXH02000041">
    <property type="protein sequence ID" value="EEP43653.1"/>
    <property type="molecule type" value="Genomic_DNA"/>
</dbReference>
<dbReference type="Proteomes" id="UP000003295">
    <property type="component" value="Unassembled WGS sequence"/>
</dbReference>
<accession>C4FBV4</accession>
<dbReference type="InterPro" id="IPR001867">
    <property type="entry name" value="OmpR/PhoB-type_DNA-bd"/>
</dbReference>
<evidence type="ECO:0000256" key="4">
    <source>
        <dbReference type="SAM" id="MobiDB-lite"/>
    </source>
</evidence>
<dbReference type="Pfam" id="PF00072">
    <property type="entry name" value="Response_reg"/>
    <property type="match status" value="1"/>
</dbReference>
<dbReference type="GO" id="GO:0000156">
    <property type="term" value="F:phosphorelay response regulator activity"/>
    <property type="evidence" value="ECO:0007669"/>
    <property type="project" value="TreeGrafter"/>
</dbReference>
<dbReference type="InterPro" id="IPR036388">
    <property type="entry name" value="WH-like_DNA-bd_sf"/>
</dbReference>
<feature type="modified residue" description="4-aspartylphosphate" evidence="2">
    <location>
        <position position="76"/>
    </location>
</feature>
<dbReference type="PANTHER" id="PTHR48111">
    <property type="entry name" value="REGULATOR OF RPOS"/>
    <property type="match status" value="1"/>
</dbReference>
<proteinExistence type="predicted"/>
<evidence type="ECO:0000259" key="5">
    <source>
        <dbReference type="PROSITE" id="PS50110"/>
    </source>
</evidence>
<dbReference type="InterPro" id="IPR001789">
    <property type="entry name" value="Sig_transdc_resp-reg_receiver"/>
</dbReference>
<feature type="DNA-binding region" description="OmpR/PhoB-type" evidence="3">
    <location>
        <begin position="150"/>
        <end position="248"/>
    </location>
</feature>
<dbReference type="AlphaFoldDB" id="C4FBV4"/>
<evidence type="ECO:0000256" key="1">
    <source>
        <dbReference type="ARBA" id="ARBA00023125"/>
    </source>
</evidence>
<name>C4FBV4_9ACTN</name>
<dbReference type="SMART" id="SM00862">
    <property type="entry name" value="Trans_reg_C"/>
    <property type="match status" value="1"/>
</dbReference>
<dbReference type="STRING" id="521003.COLINT_03567"/>
<comment type="caution">
    <text evidence="7">The sequence shown here is derived from an EMBL/GenBank/DDBJ whole genome shotgun (WGS) entry which is preliminary data.</text>
</comment>
<dbReference type="InterPro" id="IPR039420">
    <property type="entry name" value="WalR-like"/>
</dbReference>
<evidence type="ECO:0000259" key="6">
    <source>
        <dbReference type="PROSITE" id="PS51755"/>
    </source>
</evidence>
<feature type="region of interest" description="Disordered" evidence="4">
    <location>
        <begin position="1"/>
        <end position="20"/>
    </location>
</feature>
<dbReference type="GO" id="GO:0000976">
    <property type="term" value="F:transcription cis-regulatory region binding"/>
    <property type="evidence" value="ECO:0007669"/>
    <property type="project" value="TreeGrafter"/>
</dbReference>
<dbReference type="GO" id="GO:0032993">
    <property type="term" value="C:protein-DNA complex"/>
    <property type="evidence" value="ECO:0007669"/>
    <property type="project" value="TreeGrafter"/>
</dbReference>
<dbReference type="Gene3D" id="1.10.10.10">
    <property type="entry name" value="Winged helix-like DNA-binding domain superfamily/Winged helix DNA-binding domain"/>
    <property type="match status" value="1"/>
</dbReference>
<dbReference type="SUPFAM" id="SSF52172">
    <property type="entry name" value="CheY-like"/>
    <property type="match status" value="1"/>
</dbReference>
<dbReference type="GO" id="GO:0006355">
    <property type="term" value="P:regulation of DNA-templated transcription"/>
    <property type="evidence" value="ECO:0007669"/>
    <property type="project" value="InterPro"/>
</dbReference>
<dbReference type="Pfam" id="PF00486">
    <property type="entry name" value="Trans_reg_C"/>
    <property type="match status" value="1"/>
</dbReference>
<feature type="domain" description="Response regulatory" evidence="5">
    <location>
        <begin position="27"/>
        <end position="140"/>
    </location>
</feature>
<evidence type="ECO:0000313" key="7">
    <source>
        <dbReference type="EMBL" id="EEP43653.1"/>
    </source>
</evidence>
<dbReference type="InterPro" id="IPR016032">
    <property type="entry name" value="Sig_transdc_resp-reg_C-effctor"/>
</dbReference>
<sequence>MDQSNVGRTFHNGCQGDEEEGDRGMARIFVVEDDAPIRNEVIEVLERQGFEVSYCLTFDCVVDDILAARPDLVLLDLTLPGTDGQLICRELRQQSDIPVIVLTSRVTEVDEVMSMTMGADDFIPKPYSARVLVARVQALLRRVQGSGEASHELAHNGVSLDLSRSMATAVDTGRSIELTKNEMRILSLLIGHAGAIVSREAIMRDLWDSDAFVDDNTLTVNINRLRATLEKIGITGYLTTHRGRGYSV</sequence>
<feature type="domain" description="OmpR/PhoB-type" evidence="6">
    <location>
        <begin position="150"/>
        <end position="248"/>
    </location>
</feature>
<dbReference type="PANTHER" id="PTHR48111:SF43">
    <property type="entry name" value="STAGE 0 SPORULATION PROTEIN A HOMOLOG"/>
    <property type="match status" value="1"/>
</dbReference>
<dbReference type="PROSITE" id="PS51755">
    <property type="entry name" value="OMPR_PHOB"/>
    <property type="match status" value="1"/>
</dbReference>
<evidence type="ECO:0000256" key="2">
    <source>
        <dbReference type="PROSITE-ProRule" id="PRU00169"/>
    </source>
</evidence>
<organism evidence="7 8">
    <name type="scientific">Collinsella intestinalis DSM 13280</name>
    <dbReference type="NCBI Taxonomy" id="521003"/>
    <lineage>
        <taxon>Bacteria</taxon>
        <taxon>Bacillati</taxon>
        <taxon>Actinomycetota</taxon>
        <taxon>Coriobacteriia</taxon>
        <taxon>Coriobacteriales</taxon>
        <taxon>Coriobacteriaceae</taxon>
        <taxon>Collinsella</taxon>
    </lineage>
</organism>
<dbReference type="CDD" id="cd00383">
    <property type="entry name" value="trans_reg_C"/>
    <property type="match status" value="1"/>
</dbReference>